<sequence>MRSILWIFAIGLLITGGGPKPVFAAIQDTTQVGGWPSSNHSNTTSPFNKVFRLYPSTSMLDSTNGGWAQADVDSLTLSIFDNDSTNTTDVFPLLWEYFCHGDDAAAVDSVDFTIKSNSSHFTTIDLWVYDQEDFGCPRVSNICAGFGYYVPGTNDFYTLGARLGQDAVDPKTVASDNGTTHELTHLMDAINRDSNDDKVYSGGPVAWPNSELISTLGEYHAGARWDGQYLTYSPEYDVSLMCCNDNNFEDLGSPGNPGTSETRAKYIVYRLWSTKFQGTNPSPVKDMGYTLTYEFTGTHFNSDYIEGGFDTEDSPLIVVNFAGVSDGDSLELNGTQVLFEDPTGNPYFFVEGYLDATNVTFTSRESSPEKGDWDGLRIADEGEVDLSLCTIRYADIGLQFLDDATGTMDDSTIEDCESGSVWSNTSGTVA</sequence>
<dbReference type="EMBL" id="JABDJR010000557">
    <property type="protein sequence ID" value="NNF07846.1"/>
    <property type="molecule type" value="Genomic_DNA"/>
</dbReference>
<name>A0A7Y2E9R9_UNCEI</name>
<dbReference type="AlphaFoldDB" id="A0A7Y2E9R9"/>
<organism evidence="1 2">
    <name type="scientific">Eiseniibacteriota bacterium</name>
    <dbReference type="NCBI Taxonomy" id="2212470"/>
    <lineage>
        <taxon>Bacteria</taxon>
        <taxon>Candidatus Eiseniibacteriota</taxon>
    </lineage>
</organism>
<proteinExistence type="predicted"/>
<gene>
    <name evidence="1" type="ORF">HKN21_13870</name>
</gene>
<comment type="caution">
    <text evidence="1">The sequence shown here is derived from an EMBL/GenBank/DDBJ whole genome shotgun (WGS) entry which is preliminary data.</text>
</comment>
<evidence type="ECO:0000313" key="2">
    <source>
        <dbReference type="Proteomes" id="UP000547674"/>
    </source>
</evidence>
<evidence type="ECO:0000313" key="1">
    <source>
        <dbReference type="EMBL" id="NNF07846.1"/>
    </source>
</evidence>
<accession>A0A7Y2E9R9</accession>
<reference evidence="1 2" key="1">
    <citation type="submission" date="2020-03" db="EMBL/GenBank/DDBJ databases">
        <title>Metabolic flexibility allows generalist bacteria to become dominant in a frequently disturbed ecosystem.</title>
        <authorList>
            <person name="Chen Y.-J."/>
            <person name="Leung P.M."/>
            <person name="Bay S.K."/>
            <person name="Hugenholtz P."/>
            <person name="Kessler A.J."/>
            <person name="Shelley G."/>
            <person name="Waite D.W."/>
            <person name="Cook P.L."/>
            <person name="Greening C."/>
        </authorList>
    </citation>
    <scope>NUCLEOTIDE SEQUENCE [LARGE SCALE GENOMIC DNA]</scope>
    <source>
        <strain evidence="1">SS_bin_28</strain>
    </source>
</reference>
<feature type="non-terminal residue" evidence="1">
    <location>
        <position position="430"/>
    </location>
</feature>
<protein>
    <submittedName>
        <fullName evidence="1">Uncharacterized protein</fullName>
    </submittedName>
</protein>
<dbReference type="Proteomes" id="UP000547674">
    <property type="component" value="Unassembled WGS sequence"/>
</dbReference>